<feature type="signal peptide" evidence="1">
    <location>
        <begin position="1"/>
        <end position="23"/>
    </location>
</feature>
<dbReference type="Proteomes" id="UP000630353">
    <property type="component" value="Unassembled WGS sequence"/>
</dbReference>
<sequence length="102" mass="10092">MNYAVPALIAALTLIVAGASAIAVPTAPESAVAAVFPPWWDREQAAAAVARSDGLIVREGAIATILVVRPAGPDLADRLRAHGAVLVVDPVAAGGCLGTGSA</sequence>
<proteinExistence type="predicted"/>
<keyword evidence="1" id="KW-0732">Signal</keyword>
<organism evidence="2 3">
    <name type="scientific">Thalassobaculum fulvum</name>
    <dbReference type="NCBI Taxonomy" id="1633335"/>
    <lineage>
        <taxon>Bacteria</taxon>
        <taxon>Pseudomonadati</taxon>
        <taxon>Pseudomonadota</taxon>
        <taxon>Alphaproteobacteria</taxon>
        <taxon>Rhodospirillales</taxon>
        <taxon>Thalassobaculaceae</taxon>
        <taxon>Thalassobaculum</taxon>
    </lineage>
</organism>
<reference evidence="2" key="1">
    <citation type="journal article" date="2014" name="Int. J. Syst. Evol. Microbiol.">
        <title>Complete genome sequence of Corynebacterium casei LMG S-19264T (=DSM 44701T), isolated from a smear-ripened cheese.</title>
        <authorList>
            <consortium name="US DOE Joint Genome Institute (JGI-PGF)"/>
            <person name="Walter F."/>
            <person name="Albersmeier A."/>
            <person name="Kalinowski J."/>
            <person name="Ruckert C."/>
        </authorList>
    </citation>
    <scope>NUCLEOTIDE SEQUENCE</scope>
    <source>
        <strain evidence="2">KCTC 42651</strain>
    </source>
</reference>
<gene>
    <name evidence="2" type="ORF">GCM10017083_37770</name>
</gene>
<feature type="chain" id="PRO_5037460447" evidence="1">
    <location>
        <begin position="24"/>
        <end position="102"/>
    </location>
</feature>
<evidence type="ECO:0000313" key="3">
    <source>
        <dbReference type="Proteomes" id="UP000630353"/>
    </source>
</evidence>
<keyword evidence="3" id="KW-1185">Reference proteome</keyword>
<reference evidence="2" key="2">
    <citation type="submission" date="2020-09" db="EMBL/GenBank/DDBJ databases">
        <authorList>
            <person name="Sun Q."/>
            <person name="Kim S."/>
        </authorList>
    </citation>
    <scope>NUCLEOTIDE SEQUENCE</scope>
    <source>
        <strain evidence="2">KCTC 42651</strain>
    </source>
</reference>
<dbReference type="RefSeq" id="WP_189992521.1">
    <property type="nucleotide sequence ID" value="NZ_BMZS01000009.1"/>
</dbReference>
<evidence type="ECO:0000256" key="1">
    <source>
        <dbReference type="SAM" id="SignalP"/>
    </source>
</evidence>
<evidence type="ECO:0000313" key="2">
    <source>
        <dbReference type="EMBL" id="GHD56971.1"/>
    </source>
</evidence>
<accession>A0A918XUF7</accession>
<comment type="caution">
    <text evidence="2">The sequence shown here is derived from an EMBL/GenBank/DDBJ whole genome shotgun (WGS) entry which is preliminary data.</text>
</comment>
<protein>
    <submittedName>
        <fullName evidence="2">Uncharacterized protein</fullName>
    </submittedName>
</protein>
<dbReference type="AlphaFoldDB" id="A0A918XUF7"/>
<dbReference type="EMBL" id="BMZS01000009">
    <property type="protein sequence ID" value="GHD56971.1"/>
    <property type="molecule type" value="Genomic_DNA"/>
</dbReference>
<name>A0A918XUF7_9PROT</name>